<reference evidence="2" key="2">
    <citation type="submission" date="2020-05" db="EMBL/GenBank/DDBJ databases">
        <authorList>
            <person name="Kim H.-S."/>
            <person name="Proctor R.H."/>
            <person name="Brown D.W."/>
        </authorList>
    </citation>
    <scope>NUCLEOTIDE SEQUENCE</scope>
    <source>
        <strain evidence="2">NRRL 22465</strain>
    </source>
</reference>
<evidence type="ECO:0000313" key="3">
    <source>
        <dbReference type="Proteomes" id="UP000635477"/>
    </source>
</evidence>
<comment type="similarity">
    <text evidence="1">Belongs to the tpcK family.</text>
</comment>
<dbReference type="Proteomes" id="UP000635477">
    <property type="component" value="Unassembled WGS sequence"/>
</dbReference>
<proteinExistence type="inferred from homology"/>
<reference evidence="2" key="1">
    <citation type="journal article" date="2020" name="BMC Genomics">
        <title>Correction to: Identification and distribution of gene clusters required for synthesis of sphingolipid metabolism inhibitors in diverse species of the filamentous fungus Fusarium.</title>
        <authorList>
            <person name="Kim H.S."/>
            <person name="Lohmar J.M."/>
            <person name="Busman M."/>
            <person name="Brown D.W."/>
            <person name="Naumann T.A."/>
            <person name="Divon H.H."/>
            <person name="Lysoe E."/>
            <person name="Uhlig S."/>
            <person name="Proctor R.H."/>
        </authorList>
    </citation>
    <scope>NUCLEOTIDE SEQUENCE</scope>
    <source>
        <strain evidence="2">NRRL 22465</strain>
    </source>
</reference>
<dbReference type="PANTHER" id="PTHR40260:SF2">
    <property type="entry name" value="BLR8190 PROTEIN"/>
    <property type="match status" value="1"/>
</dbReference>
<sequence length="101" mass="11007">MTQALVVYPSGPAFDLEYYLKSHMPLVSSLWTPLGLQSWEVLTFPSDAPYQVQATLHWKSADDFNAAATGESAEKVFGDIVNFTTAKPIVLKGEVVGSSKL</sequence>
<gene>
    <name evidence="2" type="ORF">FZEAL_470</name>
</gene>
<dbReference type="PANTHER" id="PTHR40260">
    <property type="entry name" value="BLR8190 PROTEIN"/>
    <property type="match status" value="1"/>
</dbReference>
<protein>
    <recommendedName>
        <fullName evidence="4">Ethyl tert-butyl ether degradation</fullName>
    </recommendedName>
</protein>
<organism evidence="2 3">
    <name type="scientific">Fusarium zealandicum</name>
    <dbReference type="NCBI Taxonomy" id="1053134"/>
    <lineage>
        <taxon>Eukaryota</taxon>
        <taxon>Fungi</taxon>
        <taxon>Dikarya</taxon>
        <taxon>Ascomycota</taxon>
        <taxon>Pezizomycotina</taxon>
        <taxon>Sordariomycetes</taxon>
        <taxon>Hypocreomycetidae</taxon>
        <taxon>Hypocreales</taxon>
        <taxon>Nectriaceae</taxon>
        <taxon>Fusarium</taxon>
        <taxon>Fusarium staphyleae species complex</taxon>
    </lineage>
</organism>
<evidence type="ECO:0008006" key="4">
    <source>
        <dbReference type="Google" id="ProtNLM"/>
    </source>
</evidence>
<dbReference type="InterPro" id="IPR009799">
    <property type="entry name" value="EthD_dom"/>
</dbReference>
<dbReference type="OrthoDB" id="4892971at2759"/>
<evidence type="ECO:0000313" key="2">
    <source>
        <dbReference type="EMBL" id="KAF4984319.1"/>
    </source>
</evidence>
<dbReference type="Gene3D" id="3.30.70.100">
    <property type="match status" value="1"/>
</dbReference>
<comment type="caution">
    <text evidence="2">The sequence shown here is derived from an EMBL/GenBank/DDBJ whole genome shotgun (WGS) entry which is preliminary data.</text>
</comment>
<dbReference type="EMBL" id="JABEYC010000025">
    <property type="protein sequence ID" value="KAF4984319.1"/>
    <property type="molecule type" value="Genomic_DNA"/>
</dbReference>
<dbReference type="AlphaFoldDB" id="A0A8H4XQE3"/>
<accession>A0A8H4XQE3</accession>
<keyword evidence="3" id="KW-1185">Reference proteome</keyword>
<name>A0A8H4XQE3_9HYPO</name>
<evidence type="ECO:0000256" key="1">
    <source>
        <dbReference type="ARBA" id="ARBA00005986"/>
    </source>
</evidence>
<dbReference type="InterPro" id="IPR011008">
    <property type="entry name" value="Dimeric_a/b-barrel"/>
</dbReference>
<dbReference type="NCBIfam" id="TIGR02118">
    <property type="entry name" value="EthD family reductase"/>
    <property type="match status" value="1"/>
</dbReference>
<dbReference type="SUPFAM" id="SSF54909">
    <property type="entry name" value="Dimeric alpha+beta barrel"/>
    <property type="match status" value="1"/>
</dbReference>
<dbReference type="GO" id="GO:0016491">
    <property type="term" value="F:oxidoreductase activity"/>
    <property type="evidence" value="ECO:0007669"/>
    <property type="project" value="InterPro"/>
</dbReference>